<dbReference type="EMBL" id="FOBV01000002">
    <property type="protein sequence ID" value="SEM30787.1"/>
    <property type="molecule type" value="Genomic_DNA"/>
</dbReference>
<dbReference type="FunFam" id="3.40.50.300:FF:000006">
    <property type="entry name" value="DNA-binding transcriptional regulator NtrC"/>
    <property type="match status" value="1"/>
</dbReference>
<accession>A0A1H7XC89</accession>
<dbReference type="SUPFAM" id="SSF52540">
    <property type="entry name" value="P-loop containing nucleoside triphosphate hydrolases"/>
    <property type="match status" value="1"/>
</dbReference>
<protein>
    <submittedName>
        <fullName evidence="9">DNA-binding transcriptional response regulator, NtrC family, contains REC, AAA-type ATPase, and a Fis-type DNA-binding domains</fullName>
    </submittedName>
</protein>
<evidence type="ECO:0000256" key="6">
    <source>
        <dbReference type="PROSITE-ProRule" id="PRU00169"/>
    </source>
</evidence>
<dbReference type="Proteomes" id="UP000199450">
    <property type="component" value="Unassembled WGS sequence"/>
</dbReference>
<dbReference type="STRING" id="295069.SAMN05421856_102315"/>
<dbReference type="PROSITE" id="PS00676">
    <property type="entry name" value="SIGMA54_INTERACT_2"/>
    <property type="match status" value="1"/>
</dbReference>
<dbReference type="GO" id="GO:0043565">
    <property type="term" value="F:sequence-specific DNA binding"/>
    <property type="evidence" value="ECO:0007669"/>
    <property type="project" value="InterPro"/>
</dbReference>
<sequence>MKEKILIVEDEFIVANDLKLMLKKAGYQVTGIASSVVQARKSIAEKRPDWVLIDIMLKGDLTGIDLAWELRKINLPFLYISANTNQSVLEAVKETQPYGFMVKPFRERDLIVMLDIAKYRFDIEKGSDDSPEVSGTQEIEGIIGKSKLLQDVVEKIRVVAPTDTSVLVVGESGTGKEKVAHAVHDLSERNHNPIVIVNCAALPHSLIESELFGHEKGSFTGANTMRIGKFEQANGGTIFLDEIGELPLDSQVKLLRVLQEKEIERLGGNKTIKVNVRVVAATNRSLEKEVAEGRFRLDLYYRLNVFPIELPPLRERKEDIELLAHFFLKKYAAASKRNINSISAKATEQLLNYSWPGNIRELEHLIERSVLLTRTSEIESFDLPKIQEEQTGSSGILKSMEEMERDHIMNALESSGGKVSGFGGAAELLKMQPQTLYSKMKKLGIDKGYR</sequence>
<dbReference type="InterPro" id="IPR002078">
    <property type="entry name" value="Sigma_54_int"/>
</dbReference>
<dbReference type="InterPro" id="IPR002197">
    <property type="entry name" value="HTH_Fis"/>
</dbReference>
<dbReference type="Pfam" id="PF25601">
    <property type="entry name" value="AAA_lid_14"/>
    <property type="match status" value="1"/>
</dbReference>
<evidence type="ECO:0000259" key="8">
    <source>
        <dbReference type="PROSITE" id="PS50110"/>
    </source>
</evidence>
<dbReference type="InterPro" id="IPR058031">
    <property type="entry name" value="AAA_lid_NorR"/>
</dbReference>
<dbReference type="Pfam" id="PF00158">
    <property type="entry name" value="Sigma54_activat"/>
    <property type="match status" value="1"/>
</dbReference>
<evidence type="ECO:0000256" key="2">
    <source>
        <dbReference type="ARBA" id="ARBA00022840"/>
    </source>
</evidence>
<evidence type="ECO:0000256" key="3">
    <source>
        <dbReference type="ARBA" id="ARBA00023015"/>
    </source>
</evidence>
<dbReference type="GO" id="GO:0005524">
    <property type="term" value="F:ATP binding"/>
    <property type="evidence" value="ECO:0007669"/>
    <property type="project" value="UniProtKB-KW"/>
</dbReference>
<dbReference type="CDD" id="cd00009">
    <property type="entry name" value="AAA"/>
    <property type="match status" value="1"/>
</dbReference>
<dbReference type="Gene3D" id="1.10.10.60">
    <property type="entry name" value="Homeodomain-like"/>
    <property type="match status" value="1"/>
</dbReference>
<dbReference type="InterPro" id="IPR025943">
    <property type="entry name" value="Sigma_54_int_dom_ATP-bd_2"/>
</dbReference>
<dbReference type="InterPro" id="IPR025662">
    <property type="entry name" value="Sigma_54_int_dom_ATP-bd_1"/>
</dbReference>
<dbReference type="SMART" id="SM00382">
    <property type="entry name" value="AAA"/>
    <property type="match status" value="1"/>
</dbReference>
<keyword evidence="1" id="KW-0547">Nucleotide-binding</keyword>
<name>A0A1H7XC89_9FLAO</name>
<dbReference type="Gene3D" id="3.40.50.300">
    <property type="entry name" value="P-loop containing nucleotide triphosphate hydrolases"/>
    <property type="match status" value="1"/>
</dbReference>
<dbReference type="SUPFAM" id="SSF52172">
    <property type="entry name" value="CheY-like"/>
    <property type="match status" value="1"/>
</dbReference>
<dbReference type="PROSITE" id="PS50110">
    <property type="entry name" value="RESPONSE_REGULATORY"/>
    <property type="match status" value="1"/>
</dbReference>
<dbReference type="PROSITE" id="PS50045">
    <property type="entry name" value="SIGMA54_INTERACT_4"/>
    <property type="match status" value="1"/>
</dbReference>
<dbReference type="SUPFAM" id="SSF46689">
    <property type="entry name" value="Homeodomain-like"/>
    <property type="match status" value="1"/>
</dbReference>
<keyword evidence="6" id="KW-0597">Phosphoprotein</keyword>
<reference evidence="10" key="1">
    <citation type="submission" date="2016-10" db="EMBL/GenBank/DDBJ databases">
        <authorList>
            <person name="Varghese N."/>
            <person name="Submissions S."/>
        </authorList>
    </citation>
    <scope>NUCLEOTIDE SEQUENCE [LARGE SCALE GENOMIC DNA]</scope>
    <source>
        <strain evidence="10">DSM 17453</strain>
    </source>
</reference>
<dbReference type="SMART" id="SM00448">
    <property type="entry name" value="REC"/>
    <property type="match status" value="1"/>
</dbReference>
<proteinExistence type="predicted"/>
<evidence type="ECO:0000313" key="10">
    <source>
        <dbReference type="Proteomes" id="UP000199450"/>
    </source>
</evidence>
<dbReference type="InterPro" id="IPR025944">
    <property type="entry name" value="Sigma_54_int_dom_CS"/>
</dbReference>
<dbReference type="GO" id="GO:0006355">
    <property type="term" value="P:regulation of DNA-templated transcription"/>
    <property type="evidence" value="ECO:0007669"/>
    <property type="project" value="InterPro"/>
</dbReference>
<keyword evidence="10" id="KW-1185">Reference proteome</keyword>
<dbReference type="InterPro" id="IPR027417">
    <property type="entry name" value="P-loop_NTPase"/>
</dbReference>
<dbReference type="InterPro" id="IPR011006">
    <property type="entry name" value="CheY-like_superfamily"/>
</dbReference>
<dbReference type="GO" id="GO:0000160">
    <property type="term" value="P:phosphorelay signal transduction system"/>
    <property type="evidence" value="ECO:0007669"/>
    <property type="project" value="InterPro"/>
</dbReference>
<dbReference type="Pfam" id="PF02954">
    <property type="entry name" value="HTH_8"/>
    <property type="match status" value="1"/>
</dbReference>
<dbReference type="Gene3D" id="3.40.50.2300">
    <property type="match status" value="1"/>
</dbReference>
<dbReference type="AlphaFoldDB" id="A0A1H7XC89"/>
<evidence type="ECO:0000259" key="7">
    <source>
        <dbReference type="PROSITE" id="PS50045"/>
    </source>
</evidence>
<feature type="domain" description="Sigma-54 factor interaction" evidence="7">
    <location>
        <begin position="142"/>
        <end position="371"/>
    </location>
</feature>
<dbReference type="PROSITE" id="PS00675">
    <property type="entry name" value="SIGMA54_INTERACT_1"/>
    <property type="match status" value="1"/>
</dbReference>
<dbReference type="InterPro" id="IPR009057">
    <property type="entry name" value="Homeodomain-like_sf"/>
</dbReference>
<evidence type="ECO:0000256" key="1">
    <source>
        <dbReference type="ARBA" id="ARBA00022741"/>
    </source>
</evidence>
<gene>
    <name evidence="9" type="ORF">SAMN05421856_102315</name>
</gene>
<dbReference type="InterPro" id="IPR003593">
    <property type="entry name" value="AAA+_ATPase"/>
</dbReference>
<dbReference type="RefSeq" id="WP_089998965.1">
    <property type="nucleotide sequence ID" value="NZ_FOBV01000002.1"/>
</dbReference>
<keyword evidence="2" id="KW-0067">ATP-binding</keyword>
<dbReference type="PANTHER" id="PTHR32071">
    <property type="entry name" value="TRANSCRIPTIONAL REGULATORY PROTEIN"/>
    <property type="match status" value="1"/>
</dbReference>
<evidence type="ECO:0000256" key="5">
    <source>
        <dbReference type="ARBA" id="ARBA00023163"/>
    </source>
</evidence>
<dbReference type="Gene3D" id="1.10.8.60">
    <property type="match status" value="1"/>
</dbReference>
<dbReference type="PROSITE" id="PS00688">
    <property type="entry name" value="SIGMA54_INTERACT_3"/>
    <property type="match status" value="1"/>
</dbReference>
<dbReference type="CDD" id="cd17534">
    <property type="entry name" value="REC_DC-like"/>
    <property type="match status" value="1"/>
</dbReference>
<dbReference type="Pfam" id="PF00072">
    <property type="entry name" value="Response_reg"/>
    <property type="match status" value="1"/>
</dbReference>
<organism evidence="9 10">
    <name type="scientific">Chryseobacterium taichungense</name>
    <dbReference type="NCBI Taxonomy" id="295069"/>
    <lineage>
        <taxon>Bacteria</taxon>
        <taxon>Pseudomonadati</taxon>
        <taxon>Bacteroidota</taxon>
        <taxon>Flavobacteriia</taxon>
        <taxon>Flavobacteriales</taxon>
        <taxon>Weeksellaceae</taxon>
        <taxon>Chryseobacterium group</taxon>
        <taxon>Chryseobacterium</taxon>
    </lineage>
</organism>
<dbReference type="PANTHER" id="PTHR32071:SF57">
    <property type="entry name" value="C4-DICARBOXYLATE TRANSPORT TRANSCRIPTIONAL REGULATORY PROTEIN DCTD"/>
    <property type="match status" value="1"/>
</dbReference>
<evidence type="ECO:0000313" key="9">
    <source>
        <dbReference type="EMBL" id="SEM30787.1"/>
    </source>
</evidence>
<feature type="domain" description="Response regulatory" evidence="8">
    <location>
        <begin position="4"/>
        <end position="118"/>
    </location>
</feature>
<keyword evidence="5" id="KW-0804">Transcription</keyword>
<keyword evidence="3" id="KW-0805">Transcription regulation</keyword>
<dbReference type="InterPro" id="IPR001789">
    <property type="entry name" value="Sig_transdc_resp-reg_receiver"/>
</dbReference>
<evidence type="ECO:0000256" key="4">
    <source>
        <dbReference type="ARBA" id="ARBA00023125"/>
    </source>
</evidence>
<feature type="modified residue" description="4-aspartylphosphate" evidence="6">
    <location>
        <position position="54"/>
    </location>
</feature>
<dbReference type="OrthoDB" id="9782110at2"/>
<keyword evidence="4 9" id="KW-0238">DNA-binding</keyword>